<dbReference type="InterPro" id="IPR014756">
    <property type="entry name" value="Ig_E-set"/>
</dbReference>
<dbReference type="AlphaFoldDB" id="A0AAV7ECC7"/>
<dbReference type="InterPro" id="IPR002909">
    <property type="entry name" value="IPT_dom"/>
</dbReference>
<keyword evidence="3" id="KW-0597">Phosphoprotein</keyword>
<dbReference type="Gene3D" id="1.20.5.190">
    <property type="match status" value="1"/>
</dbReference>
<dbReference type="Pfam" id="PF00612">
    <property type="entry name" value="IQ"/>
    <property type="match status" value="2"/>
</dbReference>
<evidence type="ECO:0000256" key="1">
    <source>
        <dbReference type="ARBA" id="ARBA00004123"/>
    </source>
</evidence>
<dbReference type="SUPFAM" id="SSF48403">
    <property type="entry name" value="Ankyrin repeat"/>
    <property type="match status" value="1"/>
</dbReference>
<evidence type="ECO:0000259" key="16">
    <source>
        <dbReference type="PROSITE" id="PS51437"/>
    </source>
</evidence>
<evidence type="ECO:0000256" key="10">
    <source>
        <dbReference type="ARBA" id="ARBA00023125"/>
    </source>
</evidence>
<keyword evidence="12" id="KW-0804">Transcription</keyword>
<keyword evidence="13" id="KW-0539">Nucleus</keyword>
<keyword evidence="18" id="KW-1185">Reference proteome</keyword>
<dbReference type="InterPro" id="IPR027417">
    <property type="entry name" value="P-loop_NTPase"/>
</dbReference>
<evidence type="ECO:0000256" key="12">
    <source>
        <dbReference type="ARBA" id="ARBA00023163"/>
    </source>
</evidence>
<dbReference type="SMART" id="SM01076">
    <property type="entry name" value="CG-1"/>
    <property type="match status" value="1"/>
</dbReference>
<dbReference type="PROSITE" id="PS50096">
    <property type="entry name" value="IQ"/>
    <property type="match status" value="3"/>
</dbReference>
<evidence type="ECO:0000256" key="13">
    <source>
        <dbReference type="ARBA" id="ARBA00023242"/>
    </source>
</evidence>
<keyword evidence="10" id="KW-0238">DNA-binding</keyword>
<evidence type="ECO:0000256" key="14">
    <source>
        <dbReference type="PROSITE-ProRule" id="PRU00023"/>
    </source>
</evidence>
<keyword evidence="7" id="KW-0805">Transcription regulation</keyword>
<name>A0AAV7ECC7_ARIFI</name>
<dbReference type="PROSITE" id="PS50297">
    <property type="entry name" value="ANK_REP_REGION"/>
    <property type="match status" value="1"/>
</dbReference>
<dbReference type="GO" id="GO:0003690">
    <property type="term" value="F:double-stranded DNA binding"/>
    <property type="evidence" value="ECO:0007669"/>
    <property type="project" value="TreeGrafter"/>
</dbReference>
<dbReference type="Gene3D" id="2.60.40.10">
    <property type="entry name" value="Immunoglobulins"/>
    <property type="match status" value="1"/>
</dbReference>
<dbReference type="PROSITE" id="PS50088">
    <property type="entry name" value="ANK_REPEAT"/>
    <property type="match status" value="1"/>
</dbReference>
<proteinExistence type="inferred from homology"/>
<comment type="similarity">
    <text evidence="2">Belongs to the CAMTA family.</text>
</comment>
<accession>A0AAV7ECC7</accession>
<evidence type="ECO:0000256" key="4">
    <source>
        <dbReference type="ARBA" id="ARBA00022737"/>
    </source>
</evidence>
<dbReference type="Pfam" id="PF03859">
    <property type="entry name" value="CG-1"/>
    <property type="match status" value="1"/>
</dbReference>
<dbReference type="GO" id="GO:0005634">
    <property type="term" value="C:nucleus"/>
    <property type="evidence" value="ECO:0007669"/>
    <property type="project" value="UniProtKB-SubCell"/>
</dbReference>
<evidence type="ECO:0000256" key="5">
    <source>
        <dbReference type="ARBA" id="ARBA00022837"/>
    </source>
</evidence>
<dbReference type="EMBL" id="JAINDJ010000005">
    <property type="protein sequence ID" value="KAG9445914.1"/>
    <property type="molecule type" value="Genomic_DNA"/>
</dbReference>
<comment type="subcellular location">
    <subcellularLocation>
        <location evidence="1">Nucleus</location>
    </subcellularLocation>
</comment>
<keyword evidence="11" id="KW-0010">Activator</keyword>
<evidence type="ECO:0000313" key="18">
    <source>
        <dbReference type="Proteomes" id="UP000825729"/>
    </source>
</evidence>
<feature type="domain" description="CG-1" evidence="16">
    <location>
        <begin position="8"/>
        <end position="134"/>
    </location>
</feature>
<dbReference type="SMART" id="SM00248">
    <property type="entry name" value="ANK"/>
    <property type="match status" value="2"/>
</dbReference>
<protein>
    <recommendedName>
        <fullName evidence="16">CG-1 domain-containing protein</fullName>
    </recommendedName>
</protein>
<keyword evidence="9" id="KW-0175">Coiled coil</keyword>
<dbReference type="PANTHER" id="PTHR23335">
    <property type="entry name" value="CALMODULIN-BINDING TRANSCRIPTION ACTIVATOR CAMTA"/>
    <property type="match status" value="1"/>
</dbReference>
<dbReference type="Pfam" id="PF01833">
    <property type="entry name" value="TIG"/>
    <property type="match status" value="1"/>
</dbReference>
<evidence type="ECO:0000256" key="8">
    <source>
        <dbReference type="ARBA" id="ARBA00023043"/>
    </source>
</evidence>
<evidence type="ECO:0000256" key="6">
    <source>
        <dbReference type="ARBA" id="ARBA00022860"/>
    </source>
</evidence>
<dbReference type="Proteomes" id="UP000825729">
    <property type="component" value="Unassembled WGS sequence"/>
</dbReference>
<dbReference type="GO" id="GO:0003712">
    <property type="term" value="F:transcription coregulator activity"/>
    <property type="evidence" value="ECO:0007669"/>
    <property type="project" value="TreeGrafter"/>
</dbReference>
<dbReference type="InterPro" id="IPR013783">
    <property type="entry name" value="Ig-like_fold"/>
</dbReference>
<dbReference type="PANTHER" id="PTHR23335:SF1">
    <property type="entry name" value="CALMODULIN-BINDING TRANSCRIPTION ACTIVATOR, ISOFORM F"/>
    <property type="match status" value="1"/>
</dbReference>
<evidence type="ECO:0000313" key="17">
    <source>
        <dbReference type="EMBL" id="KAG9445914.1"/>
    </source>
</evidence>
<dbReference type="InterPro" id="IPR002110">
    <property type="entry name" value="Ankyrin_rpt"/>
</dbReference>
<dbReference type="FunFam" id="2.60.40.10:FF:000314">
    <property type="entry name" value="Calmodulin-binding transcription activator 2"/>
    <property type="match status" value="1"/>
</dbReference>
<dbReference type="InterPro" id="IPR036770">
    <property type="entry name" value="Ankyrin_rpt-contain_sf"/>
</dbReference>
<dbReference type="FunFam" id="1.20.5.190:FF:000003">
    <property type="entry name" value="Calmodulin-binding transcription activator 2"/>
    <property type="match status" value="1"/>
</dbReference>
<feature type="region of interest" description="Disordered" evidence="15">
    <location>
        <begin position="944"/>
        <end position="965"/>
    </location>
</feature>
<evidence type="ECO:0000256" key="11">
    <source>
        <dbReference type="ARBA" id="ARBA00023159"/>
    </source>
</evidence>
<dbReference type="PROSITE" id="PS51437">
    <property type="entry name" value="CG_1"/>
    <property type="match status" value="1"/>
</dbReference>
<evidence type="ECO:0000256" key="3">
    <source>
        <dbReference type="ARBA" id="ARBA00022553"/>
    </source>
</evidence>
<dbReference type="SUPFAM" id="SSF52540">
    <property type="entry name" value="P-loop containing nucleoside triphosphate hydrolases"/>
    <property type="match status" value="1"/>
</dbReference>
<feature type="compositionally biased region" description="Acidic residues" evidence="15">
    <location>
        <begin position="949"/>
        <end position="965"/>
    </location>
</feature>
<evidence type="ECO:0000256" key="9">
    <source>
        <dbReference type="ARBA" id="ARBA00023054"/>
    </source>
</evidence>
<dbReference type="GO" id="GO:0006357">
    <property type="term" value="P:regulation of transcription by RNA polymerase II"/>
    <property type="evidence" value="ECO:0007669"/>
    <property type="project" value="TreeGrafter"/>
</dbReference>
<gene>
    <name evidence="17" type="ORF">H6P81_012042</name>
</gene>
<dbReference type="Pfam" id="PF12796">
    <property type="entry name" value="Ank_2"/>
    <property type="match status" value="1"/>
</dbReference>
<dbReference type="SMART" id="SM00015">
    <property type="entry name" value="IQ"/>
    <property type="match status" value="3"/>
</dbReference>
<dbReference type="SUPFAM" id="SSF81296">
    <property type="entry name" value="E set domains"/>
    <property type="match status" value="1"/>
</dbReference>
<keyword evidence="5" id="KW-0106">Calcium</keyword>
<sequence length="1043" mass="117872">MATRELDIKELYREAQNRWLKPAEVYFLLQNYGKQHLMQENPQKPPSGSLFLFNRRVHRFFRKDGYAWRKKRDGRTVGEAHERLKVGNEDALNCYYAHGEQNPNFQRRSYWMLNQALEHIVLVHYREVTEGRHSGGSIMSFSTESTSPFSQSTVYNAQIPNGQHWSSLSPGGSVDEVSSKLVSGNKYLEPEDLHRDMGTSSQQEVNHALRRLEEQLSLDNDDIMSYMEKLPPYSDQEKESKYSGALLRQSSKQDETNNIMLSQFEGDRMNFHGQHSIAKSWTNMLEVRPSSSCINAQGQSIDKLSLKAVTNSSEGKTISSFEKLQQPANVEGQPQKMNTECHQTVTSEQNGTTYYAYSEKTLSRQLSEARRFLLESDDPIDASANELIQEVDKSALSTYSSGASSRDTNSTVLTRQEANNVEWMEAGPGIVNNFEMWFDQESHLETPLALDASLTLAQVQRFHIREVSPDWAYSSERTKVIVTGDFLCNPSECFWACMFGDIEVPVEVIQHGVLRCYAPLHSSGRVSFCVTCGNREACSEVREFEFRPEPQTLSVGSVFQQREENKTKEELALLARFAEVLLLGFDSVTVQKEDSVESGTELFRRWRVGNDPWGHIIEALIVGNATSIQTLKWMVEELLKDKLQRWALPNVQSDGVADCTLSKQEQGMIHMIAALGYEWALNPILSCGVGVNFRDINGWTALHWAARFGREKMVAALLAAGASAGAVTDPTSQNLSGCSPASIAAASGHKGLAGYLSEVALTSHLSSLTIEENEISKYSAAVEAERTLEMVSDRSVQLLTSATEDQLSLKDSLAAVRNAAQAAARIQAAFRAHSFRKRQERAALSIDEYSLSPDEISVLSKLRRVVRGLPASKLNHAALSIQKNYRGWKGRKEFINLRQNVVKIQAHVRGHQVRKKYREFLWTVGVLEKVILRWRRRGMGLRGFKSEQEPTEGNEEEEEDEEKEEDDILKVFRKQKVDTAIDEAVSRVLSMVKAPEARQQYRRMLERYRQAKAELGNNGCEARLTSEGNSTNMENEDYMYNFS</sequence>
<dbReference type="Gene3D" id="1.25.40.20">
    <property type="entry name" value="Ankyrin repeat-containing domain"/>
    <property type="match status" value="1"/>
</dbReference>
<keyword evidence="4" id="KW-0677">Repeat</keyword>
<feature type="region of interest" description="Disordered" evidence="15">
    <location>
        <begin position="1022"/>
        <end position="1043"/>
    </location>
</feature>
<dbReference type="InterPro" id="IPR000048">
    <property type="entry name" value="IQ_motif_EF-hand-BS"/>
</dbReference>
<dbReference type="GO" id="GO:0009409">
    <property type="term" value="P:response to cold"/>
    <property type="evidence" value="ECO:0007669"/>
    <property type="project" value="UniProtKB-ARBA"/>
</dbReference>
<keyword evidence="8 14" id="KW-0040">ANK repeat</keyword>
<evidence type="ECO:0000256" key="15">
    <source>
        <dbReference type="SAM" id="MobiDB-lite"/>
    </source>
</evidence>
<reference evidence="17 18" key="1">
    <citation type="submission" date="2021-07" db="EMBL/GenBank/DDBJ databases">
        <title>The Aristolochia fimbriata genome: insights into angiosperm evolution, floral development and chemical biosynthesis.</title>
        <authorList>
            <person name="Jiao Y."/>
        </authorList>
    </citation>
    <scope>NUCLEOTIDE SEQUENCE [LARGE SCALE GENOMIC DNA]</scope>
    <source>
        <strain evidence="17">IBCAS-2021</strain>
        <tissue evidence="17">Leaf</tissue>
    </source>
</reference>
<evidence type="ECO:0000256" key="7">
    <source>
        <dbReference type="ARBA" id="ARBA00023015"/>
    </source>
</evidence>
<comment type="caution">
    <text evidence="17">The sequence shown here is derived from an EMBL/GenBank/DDBJ whole genome shotgun (WGS) entry which is preliminary data.</text>
</comment>
<feature type="repeat" description="ANK" evidence="14">
    <location>
        <begin position="697"/>
        <end position="729"/>
    </location>
</feature>
<organism evidence="17 18">
    <name type="scientific">Aristolochia fimbriata</name>
    <name type="common">White veined hardy Dutchman's pipe vine</name>
    <dbReference type="NCBI Taxonomy" id="158543"/>
    <lineage>
        <taxon>Eukaryota</taxon>
        <taxon>Viridiplantae</taxon>
        <taxon>Streptophyta</taxon>
        <taxon>Embryophyta</taxon>
        <taxon>Tracheophyta</taxon>
        <taxon>Spermatophyta</taxon>
        <taxon>Magnoliopsida</taxon>
        <taxon>Magnoliidae</taxon>
        <taxon>Piperales</taxon>
        <taxon>Aristolochiaceae</taxon>
        <taxon>Aristolochia</taxon>
    </lineage>
</organism>
<dbReference type="GO" id="GO:0005516">
    <property type="term" value="F:calmodulin binding"/>
    <property type="evidence" value="ECO:0007669"/>
    <property type="project" value="UniProtKB-KW"/>
</dbReference>
<evidence type="ECO:0000256" key="2">
    <source>
        <dbReference type="ARBA" id="ARBA00008267"/>
    </source>
</evidence>
<dbReference type="InterPro" id="IPR005559">
    <property type="entry name" value="CG-1_dom"/>
</dbReference>
<keyword evidence="6" id="KW-0112">Calmodulin-binding</keyword>